<evidence type="ECO:0000313" key="6">
    <source>
        <dbReference type="EMBL" id="AYD47555.1"/>
    </source>
</evidence>
<evidence type="ECO:0000313" key="7">
    <source>
        <dbReference type="Proteomes" id="UP000266118"/>
    </source>
</evidence>
<comment type="subcellular location">
    <subcellularLocation>
        <location evidence="1">Membrane</location>
        <topology evidence="1">Multi-pass membrane protein</topology>
    </subcellularLocation>
</comment>
<dbReference type="EMBL" id="CP032489">
    <property type="protein sequence ID" value="AYD47555.1"/>
    <property type="molecule type" value="Genomic_DNA"/>
</dbReference>
<feature type="transmembrane region" description="Helical" evidence="5">
    <location>
        <begin position="44"/>
        <end position="64"/>
    </location>
</feature>
<feature type="transmembrane region" description="Helical" evidence="5">
    <location>
        <begin position="122"/>
        <end position="148"/>
    </location>
</feature>
<dbReference type="PANTHER" id="PTHR11785">
    <property type="entry name" value="AMINO ACID TRANSPORTER"/>
    <property type="match status" value="1"/>
</dbReference>
<feature type="transmembrane region" description="Helical" evidence="5">
    <location>
        <begin position="385"/>
        <end position="406"/>
    </location>
</feature>
<feature type="transmembrane region" description="Helical" evidence="5">
    <location>
        <begin position="339"/>
        <end position="364"/>
    </location>
</feature>
<keyword evidence="7" id="KW-1185">Reference proteome</keyword>
<feature type="transmembrane region" description="Helical" evidence="5">
    <location>
        <begin position="172"/>
        <end position="197"/>
    </location>
</feature>
<gene>
    <name evidence="6" type="ORF">D6B99_08030</name>
</gene>
<dbReference type="PANTHER" id="PTHR11785:SF512">
    <property type="entry name" value="SOBREMESA, ISOFORM B"/>
    <property type="match status" value="1"/>
</dbReference>
<feature type="transmembrane region" description="Helical" evidence="5">
    <location>
        <begin position="412"/>
        <end position="429"/>
    </location>
</feature>
<evidence type="ECO:0000256" key="2">
    <source>
        <dbReference type="ARBA" id="ARBA00022692"/>
    </source>
</evidence>
<dbReference type="InterPro" id="IPR050598">
    <property type="entry name" value="AminoAcid_Transporter"/>
</dbReference>
<keyword evidence="3 5" id="KW-1133">Transmembrane helix</keyword>
<evidence type="ECO:0000256" key="3">
    <source>
        <dbReference type="ARBA" id="ARBA00022989"/>
    </source>
</evidence>
<feature type="transmembrane region" description="Helical" evidence="5">
    <location>
        <begin position="209"/>
        <end position="229"/>
    </location>
</feature>
<dbReference type="KEGG" id="ark:D6B99_08030"/>
<keyword evidence="4 5" id="KW-0472">Membrane</keyword>
<feature type="transmembrane region" description="Helical" evidence="5">
    <location>
        <begin position="283"/>
        <end position="306"/>
    </location>
</feature>
<evidence type="ECO:0000256" key="1">
    <source>
        <dbReference type="ARBA" id="ARBA00004141"/>
    </source>
</evidence>
<dbReference type="GO" id="GO:0016020">
    <property type="term" value="C:membrane"/>
    <property type="evidence" value="ECO:0007669"/>
    <property type="project" value="UniProtKB-SubCell"/>
</dbReference>
<evidence type="ECO:0000256" key="4">
    <source>
        <dbReference type="ARBA" id="ARBA00023136"/>
    </source>
</evidence>
<feature type="transmembrane region" description="Helical" evidence="5">
    <location>
        <begin position="469"/>
        <end position="487"/>
    </location>
</feature>
<dbReference type="Gene3D" id="1.20.1740.10">
    <property type="entry name" value="Amino acid/polyamine transporter I"/>
    <property type="match status" value="1"/>
</dbReference>
<dbReference type="Proteomes" id="UP000266118">
    <property type="component" value="Chromosome"/>
</dbReference>
<feature type="transmembrane region" description="Helical" evidence="5">
    <location>
        <begin position="249"/>
        <end position="271"/>
    </location>
</feature>
<organism evidence="6 7">
    <name type="scientific">Arachidicoccus soli</name>
    <dbReference type="NCBI Taxonomy" id="2341117"/>
    <lineage>
        <taxon>Bacteria</taxon>
        <taxon>Pseudomonadati</taxon>
        <taxon>Bacteroidota</taxon>
        <taxon>Chitinophagia</taxon>
        <taxon>Chitinophagales</taxon>
        <taxon>Chitinophagaceae</taxon>
        <taxon>Arachidicoccus</taxon>
    </lineage>
</organism>
<accession>A0A386HP05</accession>
<dbReference type="InterPro" id="IPR002293">
    <property type="entry name" value="AA/rel_permease1"/>
</dbReference>
<dbReference type="AlphaFoldDB" id="A0A386HP05"/>
<keyword evidence="2 5" id="KW-0812">Transmembrane</keyword>
<protein>
    <submittedName>
        <fullName evidence="6">Amino acid permease</fullName>
    </submittedName>
</protein>
<dbReference type="OrthoDB" id="9806937at2"/>
<feature type="transmembrane region" description="Helical" evidence="5">
    <location>
        <begin position="441"/>
        <end position="463"/>
    </location>
</feature>
<dbReference type="Pfam" id="PF13520">
    <property type="entry name" value="AA_permease_2"/>
    <property type="match status" value="1"/>
</dbReference>
<sequence>MFAAGSNYNLNFSRYSLPTYKFKTILMNEMPEITDQTKIPLNRAIGLTTAILLVAGNIIGTGVFKKIVPMAQTGLNEWYIIAAWILAGIITLLGAFTIAGLSKLTTVSGGMYEYMRLCFGNFSAFFLGWTGFTIFCSGSMAAIAFIFAQSVNSIIPLPNPLAHFKDLSIGDFIFPFADSGIKILALAAIALLTWLNYRGVKKGTLLNNIVTGTKILGILFLIVLGLFFFGRLEPNNTMQLVVSEKTGTISIFFGAMLSAFWAYDGFANVGFVTGEIKNPKRNVAMAIITGVSIVIVLYLLVNYAYIKTLGLKQIAGLSENNIAATAMASSILGNGGKTLISFLIMLSSLGTLNVVIIFYARLYFRMAQEKAFFKSAAKVHPVYRTPYMALIYSMVWGMILVVSGTFDKLTDMAIFSGFLFYALLAVGLIKMKRNGAIKEIVACYPWAPIIFILFSIGLLISTFINQPKLSFIGLGLMLTSIPFYYFFKRMNK</sequence>
<reference evidence="6 7" key="1">
    <citation type="submission" date="2018-09" db="EMBL/GenBank/DDBJ databases">
        <title>Arachidicoccus sp. nov., a bacterium isolated from soil.</title>
        <authorList>
            <person name="Weon H.-Y."/>
            <person name="Kwon S.-W."/>
            <person name="Lee S.A."/>
        </authorList>
    </citation>
    <scope>NUCLEOTIDE SEQUENCE [LARGE SCALE GENOMIC DNA]</scope>
    <source>
        <strain evidence="6 7">KIS59-12</strain>
    </source>
</reference>
<dbReference type="PIRSF" id="PIRSF006060">
    <property type="entry name" value="AA_transporter"/>
    <property type="match status" value="1"/>
</dbReference>
<name>A0A386HP05_9BACT</name>
<dbReference type="GO" id="GO:0015179">
    <property type="term" value="F:L-amino acid transmembrane transporter activity"/>
    <property type="evidence" value="ECO:0007669"/>
    <property type="project" value="TreeGrafter"/>
</dbReference>
<evidence type="ECO:0000256" key="5">
    <source>
        <dbReference type="SAM" id="Phobius"/>
    </source>
</evidence>
<feature type="transmembrane region" description="Helical" evidence="5">
    <location>
        <begin position="79"/>
        <end position="101"/>
    </location>
</feature>
<proteinExistence type="predicted"/>